<evidence type="ECO:0000313" key="2">
    <source>
        <dbReference type="EMBL" id="ASA55899.1"/>
    </source>
</evidence>
<dbReference type="Gene3D" id="3.40.50.150">
    <property type="entry name" value="Vaccinia Virus protein VP39"/>
    <property type="match status" value="1"/>
</dbReference>
<reference evidence="2 3" key="1">
    <citation type="submission" date="2016-12" db="EMBL/GenBank/DDBJ databases">
        <authorList>
            <person name="Song W.-J."/>
            <person name="Kurnit D.M."/>
        </authorList>
    </citation>
    <scope>NUCLEOTIDE SEQUENCE [LARGE SCALE GENOMIC DNA]</scope>
    <source>
        <strain evidence="2 3">ATCC 43942</strain>
    </source>
</reference>
<dbReference type="OrthoDB" id="2469560at2"/>
<accession>A0A1Z2SFE4</accession>
<dbReference type="KEGG" id="vga:BSQ33_09480"/>
<name>A0A1Z2SFE4_VIBGA</name>
<dbReference type="SUPFAM" id="SSF53335">
    <property type="entry name" value="S-adenosyl-L-methionine-dependent methyltransferases"/>
    <property type="match status" value="1"/>
</dbReference>
<dbReference type="RefSeq" id="WP_088133937.1">
    <property type="nucleotide sequence ID" value="NZ_CP018835.1"/>
</dbReference>
<proteinExistence type="predicted"/>
<dbReference type="EMBL" id="CP018835">
    <property type="protein sequence ID" value="ASA55899.1"/>
    <property type="molecule type" value="Genomic_DNA"/>
</dbReference>
<evidence type="ECO:0008006" key="4">
    <source>
        <dbReference type="Google" id="ProtNLM"/>
    </source>
</evidence>
<sequence>MINKIFDEIINDFRCERYKDIESEFSSEIRELFKIDKYAQIALMNYSMANFYPLINDLVNTIRPKSICEIGVDTGFTTFILNDICKNFDGRLHAVDPVLDENNLPVKSDLITYHIEKSETYLEREIYNRVYFIDAEHTYDALYNELNTIHKINSKCRKNSIIFVHDMSWPHSYRDVIYNPDDYKHKDRPRDKGYLFPTSSDFCDYGMPMFYADVAAYEGGKNNGLLKAVQDFIEENEEYEFCKIPSQYGFGIIWNKNEDVDVLNQIEVVKEMFKKIHPFLGLLELNRFLLISRIEYLKINNFRLNEMITNKIESLENSKSKIIEFDDIIKNLEIENLDLKSKNLELMEEIKKIFNSKSFKITRPFRVIFSLFRK</sequence>
<keyword evidence="1" id="KW-0175">Coiled coil</keyword>
<dbReference type="AlphaFoldDB" id="A0A1Z2SFE4"/>
<dbReference type="InterPro" id="IPR029063">
    <property type="entry name" value="SAM-dependent_MTases_sf"/>
</dbReference>
<evidence type="ECO:0000313" key="3">
    <source>
        <dbReference type="Proteomes" id="UP000196708"/>
    </source>
</evidence>
<evidence type="ECO:0000256" key="1">
    <source>
        <dbReference type="SAM" id="Coils"/>
    </source>
</evidence>
<protein>
    <recommendedName>
        <fullName evidence="4">Methyltransferase domain-containing protein</fullName>
    </recommendedName>
</protein>
<dbReference type="Proteomes" id="UP000196708">
    <property type="component" value="Chromosome 1"/>
</dbReference>
<dbReference type="Pfam" id="PF13578">
    <property type="entry name" value="Methyltransf_24"/>
    <property type="match status" value="1"/>
</dbReference>
<feature type="coiled-coil region" evidence="1">
    <location>
        <begin position="315"/>
        <end position="349"/>
    </location>
</feature>
<gene>
    <name evidence="2" type="ORF">BSQ33_09480</name>
</gene>
<organism evidence="2 3">
    <name type="scientific">Vibrio gazogenes</name>
    <dbReference type="NCBI Taxonomy" id="687"/>
    <lineage>
        <taxon>Bacteria</taxon>
        <taxon>Pseudomonadati</taxon>
        <taxon>Pseudomonadota</taxon>
        <taxon>Gammaproteobacteria</taxon>
        <taxon>Vibrionales</taxon>
        <taxon>Vibrionaceae</taxon>
        <taxon>Vibrio</taxon>
    </lineage>
</organism>